<protein>
    <submittedName>
        <fullName evidence="1">Uncharacterized protein</fullName>
    </submittedName>
</protein>
<organism evidence="1 2">
    <name type="scientific">Shewanella morhuae</name>
    <dbReference type="NCBI Taxonomy" id="365591"/>
    <lineage>
        <taxon>Bacteria</taxon>
        <taxon>Pseudomonadati</taxon>
        <taxon>Pseudomonadota</taxon>
        <taxon>Gammaproteobacteria</taxon>
        <taxon>Alteromonadales</taxon>
        <taxon>Shewanellaceae</taxon>
        <taxon>Shewanella</taxon>
    </lineage>
</organism>
<name>A0A380A365_9GAMM</name>
<sequence length="42" mass="4751">MKCRVQALLGQIKALMFALNYCLNDFLHEIMALALVDTSHVD</sequence>
<gene>
    <name evidence="1" type="ORF">NCTC10736_01409</name>
</gene>
<dbReference type="AlphaFoldDB" id="A0A380A365"/>
<dbReference type="EMBL" id="UGYV01000001">
    <property type="protein sequence ID" value="SUI72642.1"/>
    <property type="molecule type" value="Genomic_DNA"/>
</dbReference>
<proteinExistence type="predicted"/>
<evidence type="ECO:0000313" key="1">
    <source>
        <dbReference type="EMBL" id="SUI72642.1"/>
    </source>
</evidence>
<reference evidence="1 2" key="1">
    <citation type="submission" date="2018-06" db="EMBL/GenBank/DDBJ databases">
        <authorList>
            <consortium name="Pathogen Informatics"/>
            <person name="Doyle S."/>
        </authorList>
    </citation>
    <scope>NUCLEOTIDE SEQUENCE [LARGE SCALE GENOMIC DNA]</scope>
    <source>
        <strain evidence="1 2">NCTC10736</strain>
    </source>
</reference>
<accession>A0A380A365</accession>
<evidence type="ECO:0000313" key="2">
    <source>
        <dbReference type="Proteomes" id="UP000255061"/>
    </source>
</evidence>
<dbReference type="Proteomes" id="UP000255061">
    <property type="component" value="Unassembled WGS sequence"/>
</dbReference>